<dbReference type="Proteomes" id="UP001396334">
    <property type="component" value="Unassembled WGS sequence"/>
</dbReference>
<name>A0ABR2S4C9_9ROSI</name>
<dbReference type="EMBL" id="JBBPBN010000017">
    <property type="protein sequence ID" value="KAK9020096.1"/>
    <property type="molecule type" value="Genomic_DNA"/>
</dbReference>
<keyword evidence="2" id="KW-1185">Reference proteome</keyword>
<comment type="caution">
    <text evidence="1">The sequence shown here is derived from an EMBL/GenBank/DDBJ whole genome shotgun (WGS) entry which is preliminary data.</text>
</comment>
<sequence>MPGVENVWKAGCSSHSLCGVSPTVNTTEVGGNVQDLTDRLPGCTSHLEAAGNASLEEVSIVVEPADNQPPLKEGELVVKPANDGAMLAEGPLIMESASDGTRLGEGPLDVEPAGDDVSLASHVGLPSMHVGSGVEFQTDSESLGNHVELPEDLVPCDSSNGMVTKGYVAPDDIVAADSLAKSVKQNGYVVITVSLFS</sequence>
<evidence type="ECO:0000313" key="2">
    <source>
        <dbReference type="Proteomes" id="UP001396334"/>
    </source>
</evidence>
<reference evidence="1 2" key="1">
    <citation type="journal article" date="2024" name="G3 (Bethesda)">
        <title>Genome assembly of Hibiscus sabdariffa L. provides insights into metabolisms of medicinal natural products.</title>
        <authorList>
            <person name="Kim T."/>
        </authorList>
    </citation>
    <scope>NUCLEOTIDE SEQUENCE [LARGE SCALE GENOMIC DNA]</scope>
    <source>
        <strain evidence="1">TK-2024</strain>
        <tissue evidence="1">Old leaves</tissue>
    </source>
</reference>
<proteinExistence type="predicted"/>
<accession>A0ABR2S4C9</accession>
<evidence type="ECO:0000313" key="1">
    <source>
        <dbReference type="EMBL" id="KAK9020096.1"/>
    </source>
</evidence>
<organism evidence="1 2">
    <name type="scientific">Hibiscus sabdariffa</name>
    <name type="common">roselle</name>
    <dbReference type="NCBI Taxonomy" id="183260"/>
    <lineage>
        <taxon>Eukaryota</taxon>
        <taxon>Viridiplantae</taxon>
        <taxon>Streptophyta</taxon>
        <taxon>Embryophyta</taxon>
        <taxon>Tracheophyta</taxon>
        <taxon>Spermatophyta</taxon>
        <taxon>Magnoliopsida</taxon>
        <taxon>eudicotyledons</taxon>
        <taxon>Gunneridae</taxon>
        <taxon>Pentapetalae</taxon>
        <taxon>rosids</taxon>
        <taxon>malvids</taxon>
        <taxon>Malvales</taxon>
        <taxon>Malvaceae</taxon>
        <taxon>Malvoideae</taxon>
        <taxon>Hibiscus</taxon>
    </lineage>
</organism>
<gene>
    <name evidence="1" type="ORF">V6N11_054590</name>
</gene>
<protein>
    <submittedName>
        <fullName evidence="1">Uncharacterized protein</fullName>
    </submittedName>
</protein>